<dbReference type="AlphaFoldDB" id="F0Y771"/>
<dbReference type="GO" id="GO:0005634">
    <property type="term" value="C:nucleus"/>
    <property type="evidence" value="ECO:0007669"/>
    <property type="project" value="TreeGrafter"/>
</dbReference>
<proteinExistence type="predicted"/>
<keyword evidence="3" id="KW-1185">Reference proteome</keyword>
<dbReference type="eggNOG" id="KOG0579">
    <property type="taxonomic scope" value="Eukaryota"/>
</dbReference>
<evidence type="ECO:0000313" key="2">
    <source>
        <dbReference type="EMBL" id="EGB09261.1"/>
    </source>
</evidence>
<feature type="non-terminal residue" evidence="2">
    <location>
        <position position="67"/>
    </location>
</feature>
<dbReference type="PANTHER" id="PTHR24345">
    <property type="entry name" value="SERINE/THREONINE-PROTEIN KINASE PLK"/>
    <property type="match status" value="1"/>
</dbReference>
<dbReference type="SUPFAM" id="SSF56112">
    <property type="entry name" value="Protein kinase-like (PK-like)"/>
    <property type="match status" value="1"/>
</dbReference>
<dbReference type="Proteomes" id="UP000002729">
    <property type="component" value="Unassembled WGS sequence"/>
</dbReference>
<dbReference type="GO" id="GO:0005524">
    <property type="term" value="F:ATP binding"/>
    <property type="evidence" value="ECO:0007669"/>
    <property type="project" value="InterPro"/>
</dbReference>
<evidence type="ECO:0000313" key="3">
    <source>
        <dbReference type="Proteomes" id="UP000002729"/>
    </source>
</evidence>
<dbReference type="InterPro" id="IPR011009">
    <property type="entry name" value="Kinase-like_dom_sf"/>
</dbReference>
<dbReference type="GO" id="GO:0004672">
    <property type="term" value="F:protein kinase activity"/>
    <property type="evidence" value="ECO:0007669"/>
    <property type="project" value="InterPro"/>
</dbReference>
<dbReference type="Gene3D" id="1.10.510.10">
    <property type="entry name" value="Transferase(Phosphotransferase) domain 1"/>
    <property type="match status" value="1"/>
</dbReference>
<dbReference type="KEGG" id="aaf:AURANDRAFT_18036"/>
<feature type="domain" description="Protein kinase" evidence="1">
    <location>
        <begin position="1"/>
        <end position="67"/>
    </location>
</feature>
<dbReference type="InParanoid" id="F0Y771"/>
<organism evidence="3">
    <name type="scientific">Aureococcus anophagefferens</name>
    <name type="common">Harmful bloom alga</name>
    <dbReference type="NCBI Taxonomy" id="44056"/>
    <lineage>
        <taxon>Eukaryota</taxon>
        <taxon>Sar</taxon>
        <taxon>Stramenopiles</taxon>
        <taxon>Ochrophyta</taxon>
        <taxon>Pelagophyceae</taxon>
        <taxon>Pelagomonadales</taxon>
        <taxon>Pelagomonadaceae</taxon>
        <taxon>Aureococcus</taxon>
    </lineage>
</organism>
<dbReference type="GeneID" id="20218939"/>
<dbReference type="PROSITE" id="PS50011">
    <property type="entry name" value="PROTEIN_KINASE_DOM"/>
    <property type="match status" value="1"/>
</dbReference>
<dbReference type="Pfam" id="PF00069">
    <property type="entry name" value="Pkinase"/>
    <property type="match status" value="1"/>
</dbReference>
<name>F0Y771_AURAN</name>
<dbReference type="RefSeq" id="XP_009036365.1">
    <property type="nucleotide sequence ID" value="XM_009038117.1"/>
</dbReference>
<dbReference type="EMBL" id="GL833126">
    <property type="protein sequence ID" value="EGB09261.1"/>
    <property type="molecule type" value="Genomic_DNA"/>
</dbReference>
<protein>
    <recommendedName>
        <fullName evidence="1">Protein kinase domain-containing protein</fullName>
    </recommendedName>
</protein>
<gene>
    <name evidence="2" type="ORF">AURANDRAFT_18036</name>
</gene>
<feature type="non-terminal residue" evidence="2">
    <location>
        <position position="1"/>
    </location>
</feature>
<sequence length="67" mass="6914">RDVAPGNVLSGSDGAVRLCDFGVAACLETPRDRRRTICGTPGYVAPEVKTPGATGYAPCAADLWSFG</sequence>
<dbReference type="OrthoDB" id="266718at2759"/>
<reference evidence="2 3" key="1">
    <citation type="journal article" date="2011" name="Proc. Natl. Acad. Sci. U.S.A.">
        <title>Niche of harmful alga Aureococcus anophagefferens revealed through ecogenomics.</title>
        <authorList>
            <person name="Gobler C.J."/>
            <person name="Berry D.L."/>
            <person name="Dyhrman S.T."/>
            <person name="Wilhelm S.W."/>
            <person name="Salamov A."/>
            <person name="Lobanov A.V."/>
            <person name="Zhang Y."/>
            <person name="Collier J.L."/>
            <person name="Wurch L.L."/>
            <person name="Kustka A.B."/>
            <person name="Dill B.D."/>
            <person name="Shah M."/>
            <person name="VerBerkmoes N.C."/>
            <person name="Kuo A."/>
            <person name="Terry A."/>
            <person name="Pangilinan J."/>
            <person name="Lindquist E.A."/>
            <person name="Lucas S."/>
            <person name="Paulsen I.T."/>
            <person name="Hattenrath-Lehmann T.K."/>
            <person name="Talmage S.C."/>
            <person name="Walker E.A."/>
            <person name="Koch F."/>
            <person name="Burson A.M."/>
            <person name="Marcoval M.A."/>
            <person name="Tang Y.Z."/>
            <person name="Lecleir G.R."/>
            <person name="Coyne K.J."/>
            <person name="Berg G.M."/>
            <person name="Bertrand E.M."/>
            <person name="Saito M.A."/>
            <person name="Gladyshev V.N."/>
            <person name="Grigoriev I.V."/>
        </authorList>
    </citation>
    <scope>NUCLEOTIDE SEQUENCE [LARGE SCALE GENOMIC DNA]</scope>
    <source>
        <strain evidence="3">CCMP 1984</strain>
    </source>
</reference>
<dbReference type="InterPro" id="IPR000719">
    <property type="entry name" value="Prot_kinase_dom"/>
</dbReference>
<accession>F0Y771</accession>
<evidence type="ECO:0000259" key="1">
    <source>
        <dbReference type="PROSITE" id="PS50011"/>
    </source>
</evidence>